<evidence type="ECO:0000313" key="3">
    <source>
        <dbReference type="EMBL" id="HIV28924.1"/>
    </source>
</evidence>
<dbReference type="Gene3D" id="3.20.20.140">
    <property type="entry name" value="Metal-dependent hydrolases"/>
    <property type="match status" value="1"/>
</dbReference>
<comment type="caution">
    <text evidence="3">The sequence shown here is derived from an EMBL/GenBank/DDBJ whole genome shotgun (WGS) entry which is preliminary data.</text>
</comment>
<dbReference type="InterPro" id="IPR050287">
    <property type="entry name" value="MTA/SAH_deaminase"/>
</dbReference>
<feature type="domain" description="Amidohydrolase-related" evidence="2">
    <location>
        <begin position="1"/>
        <end position="283"/>
    </location>
</feature>
<name>A0A9D1PB89_9FIRM</name>
<dbReference type="Pfam" id="PF01979">
    <property type="entry name" value="Amidohydro_1"/>
    <property type="match status" value="1"/>
</dbReference>
<proteinExistence type="predicted"/>
<dbReference type="EMBL" id="DVOT01000243">
    <property type="protein sequence ID" value="HIV28924.1"/>
    <property type="molecule type" value="Genomic_DNA"/>
</dbReference>
<dbReference type="Proteomes" id="UP000886884">
    <property type="component" value="Unassembled WGS sequence"/>
</dbReference>
<dbReference type="SUPFAM" id="SSF51556">
    <property type="entry name" value="Metallo-dependent hydrolases"/>
    <property type="match status" value="1"/>
</dbReference>
<dbReference type="CDD" id="cd01298">
    <property type="entry name" value="ATZ_TRZ_like"/>
    <property type="match status" value="1"/>
</dbReference>
<evidence type="ECO:0000313" key="4">
    <source>
        <dbReference type="Proteomes" id="UP000886884"/>
    </source>
</evidence>
<dbReference type="SUPFAM" id="SSF51338">
    <property type="entry name" value="Composite domain of metallo-dependent hydrolases"/>
    <property type="match status" value="1"/>
</dbReference>
<feature type="non-terminal residue" evidence="3">
    <location>
        <position position="1"/>
    </location>
</feature>
<sequence>IRRGTTAFADMYFFMPAVARAVLETGMRANLVRSLTSLEKLPEAEAFFREFDGAGEGRVRVYYSPHAEYTTTPELNRAIIERARRDKTGIHVHISETRSEVEGCRERHGVSPVRYYESLGAFDGPCIAAHCVHVSEEDIAILAARHVNVAHCPGSNLKLASGFAPTPRMLAAGVNVAIGNDGPCSNNSLNMFSEMRLAACAAKAAWQDSSAIPARQAIQMASENGARALGFANVGRLEAGMRADLILLDPEAENLHPCFDLAETIAYAAEGLNVRLTMVDGKVLYRDGEFLTLDAERVRANFDRCSKALVGEK</sequence>
<dbReference type="PANTHER" id="PTHR43794:SF11">
    <property type="entry name" value="AMIDOHYDROLASE-RELATED DOMAIN-CONTAINING PROTEIN"/>
    <property type="match status" value="1"/>
</dbReference>
<dbReference type="InterPro" id="IPR006680">
    <property type="entry name" value="Amidohydro-rel"/>
</dbReference>
<dbReference type="PANTHER" id="PTHR43794">
    <property type="entry name" value="AMINOHYDROLASE SSNA-RELATED"/>
    <property type="match status" value="1"/>
</dbReference>
<dbReference type="AlphaFoldDB" id="A0A9D1PB89"/>
<dbReference type="InterPro" id="IPR011059">
    <property type="entry name" value="Metal-dep_hydrolase_composite"/>
</dbReference>
<protein>
    <submittedName>
        <fullName evidence="3">Amidohydrolase</fullName>
    </submittedName>
</protein>
<gene>
    <name evidence="3" type="ORF">IAA64_13255</name>
</gene>
<dbReference type="GO" id="GO:0016810">
    <property type="term" value="F:hydrolase activity, acting on carbon-nitrogen (but not peptide) bonds"/>
    <property type="evidence" value="ECO:0007669"/>
    <property type="project" value="InterPro"/>
</dbReference>
<evidence type="ECO:0000256" key="1">
    <source>
        <dbReference type="ARBA" id="ARBA00022801"/>
    </source>
</evidence>
<accession>A0A9D1PB89</accession>
<reference evidence="3" key="1">
    <citation type="submission" date="2020-10" db="EMBL/GenBank/DDBJ databases">
        <authorList>
            <person name="Gilroy R."/>
        </authorList>
    </citation>
    <scope>NUCLEOTIDE SEQUENCE</scope>
    <source>
        <strain evidence="3">CHK183-6373</strain>
    </source>
</reference>
<keyword evidence="1" id="KW-0378">Hydrolase</keyword>
<organism evidence="3 4">
    <name type="scientific">Candidatus Ornithocaccomicrobium faecavium</name>
    <dbReference type="NCBI Taxonomy" id="2840890"/>
    <lineage>
        <taxon>Bacteria</taxon>
        <taxon>Bacillati</taxon>
        <taxon>Bacillota</taxon>
        <taxon>Clostridia</taxon>
        <taxon>Candidatus Ornithocaccomicrobium</taxon>
    </lineage>
</organism>
<dbReference type="InterPro" id="IPR032466">
    <property type="entry name" value="Metal_Hydrolase"/>
</dbReference>
<evidence type="ECO:0000259" key="2">
    <source>
        <dbReference type="Pfam" id="PF01979"/>
    </source>
</evidence>
<reference evidence="3" key="2">
    <citation type="journal article" date="2021" name="PeerJ">
        <title>Extensive microbial diversity within the chicken gut microbiome revealed by metagenomics and culture.</title>
        <authorList>
            <person name="Gilroy R."/>
            <person name="Ravi A."/>
            <person name="Getino M."/>
            <person name="Pursley I."/>
            <person name="Horton D.L."/>
            <person name="Alikhan N.F."/>
            <person name="Baker D."/>
            <person name="Gharbi K."/>
            <person name="Hall N."/>
            <person name="Watson M."/>
            <person name="Adriaenssens E.M."/>
            <person name="Foster-Nyarko E."/>
            <person name="Jarju S."/>
            <person name="Secka A."/>
            <person name="Antonio M."/>
            <person name="Oren A."/>
            <person name="Chaudhuri R.R."/>
            <person name="La Ragione R."/>
            <person name="Hildebrand F."/>
            <person name="Pallen M.J."/>
        </authorList>
    </citation>
    <scope>NUCLEOTIDE SEQUENCE</scope>
    <source>
        <strain evidence="3">CHK183-6373</strain>
    </source>
</reference>